<dbReference type="EMBL" id="BNGU01000047">
    <property type="protein sequence ID" value="GHM59919.1"/>
    <property type="molecule type" value="Genomic_DNA"/>
</dbReference>
<proteinExistence type="predicted"/>
<comment type="caution">
    <text evidence="1">The sequence shown here is derived from an EMBL/GenBank/DDBJ whole genome shotgun (WGS) entry which is preliminary data.</text>
</comment>
<dbReference type="AlphaFoldDB" id="A0A8J3HPZ4"/>
<name>A0A8J3HPZ4_9RICK</name>
<reference evidence="1 2" key="1">
    <citation type="journal article" date="2021" name="Microb. Ecol.">
        <title>Candidatus Mesenet longicola: Novel Endosymbionts of Brontispa longissima that Induce Cytoplasmic Incompatibility.</title>
        <authorList>
            <person name="Takano S."/>
            <person name="Gotoh Y."/>
            <person name="Hayashi T."/>
        </authorList>
    </citation>
    <scope>NUCLEOTIDE SEQUENCE [LARGE SCALE GENOMIC DNA]</scope>
    <source>
        <strain evidence="1">L5</strain>
    </source>
</reference>
<keyword evidence="2" id="KW-1185">Reference proteome</keyword>
<evidence type="ECO:0000313" key="2">
    <source>
        <dbReference type="Proteomes" id="UP000637906"/>
    </source>
</evidence>
<gene>
    <name evidence="1" type="ORF">sL5_09120</name>
</gene>
<evidence type="ECO:0000313" key="1">
    <source>
        <dbReference type="EMBL" id="GHM59919.1"/>
    </source>
</evidence>
<sequence length="107" mass="12179">MKYDEGRLWSAVIIQAIQDLLGKNQKLRKEAQGWINSQSFAMVCDLANLDFERTKNMLNKIGTNKGGLIDFSSSEVKSLLIYNLDRLLSKNENKWVKSVAIFLATHC</sequence>
<protein>
    <submittedName>
        <fullName evidence="1">Uncharacterized protein</fullName>
    </submittedName>
</protein>
<accession>A0A8J3HPZ4</accession>
<organism evidence="1 2">
    <name type="scientific">Candidatus Mesenet longicola</name>
    <dbReference type="NCBI Taxonomy" id="1892558"/>
    <lineage>
        <taxon>Bacteria</taxon>
        <taxon>Pseudomonadati</taxon>
        <taxon>Pseudomonadota</taxon>
        <taxon>Alphaproteobacteria</taxon>
        <taxon>Rickettsiales</taxon>
        <taxon>Anaplasmataceae</taxon>
        <taxon>Candidatus Mesenet</taxon>
    </lineage>
</organism>
<dbReference type="Proteomes" id="UP000637906">
    <property type="component" value="Unassembled WGS sequence"/>
</dbReference>